<comment type="caution">
    <text evidence="2">The sequence shown here is derived from an EMBL/GenBank/DDBJ whole genome shotgun (WGS) entry which is preliminary data.</text>
</comment>
<evidence type="ECO:0000313" key="3">
    <source>
        <dbReference type="Proteomes" id="UP001150569"/>
    </source>
</evidence>
<sequence>MQITAALLTLALALATACVTVSAQGDSDAFVGNIASADDPVGDADFSDFGPQAETLGRRAFFGYGYGYEPEYQYVMRRSSVGGVGSGVGSLGYGGIPSIYSANRKVAANKFNKQKLNYDNLKHKNLDAKQSFLVKA</sequence>
<keyword evidence="3" id="KW-1185">Reference proteome</keyword>
<dbReference type="EMBL" id="JANBPT010000344">
    <property type="protein sequence ID" value="KAJ1923264.1"/>
    <property type="molecule type" value="Genomic_DNA"/>
</dbReference>
<dbReference type="Proteomes" id="UP001150569">
    <property type="component" value="Unassembled WGS sequence"/>
</dbReference>
<gene>
    <name evidence="2" type="ORF">IWQ60_005986</name>
</gene>
<reference evidence="2" key="1">
    <citation type="submission" date="2022-07" db="EMBL/GenBank/DDBJ databases">
        <title>Phylogenomic reconstructions and comparative analyses of Kickxellomycotina fungi.</title>
        <authorList>
            <person name="Reynolds N.K."/>
            <person name="Stajich J.E."/>
            <person name="Barry K."/>
            <person name="Grigoriev I.V."/>
            <person name="Crous P."/>
            <person name="Smith M.E."/>
        </authorList>
    </citation>
    <scope>NUCLEOTIDE SEQUENCE</scope>
    <source>
        <strain evidence="2">RSA 861</strain>
    </source>
</reference>
<proteinExistence type="predicted"/>
<evidence type="ECO:0000256" key="1">
    <source>
        <dbReference type="SAM" id="SignalP"/>
    </source>
</evidence>
<dbReference type="AlphaFoldDB" id="A0A9W8ABA8"/>
<protein>
    <recommendedName>
        <fullName evidence="4">Secreted protein</fullName>
    </recommendedName>
</protein>
<feature type="signal peptide" evidence="1">
    <location>
        <begin position="1"/>
        <end position="23"/>
    </location>
</feature>
<name>A0A9W8ABA8_9FUNG</name>
<accession>A0A9W8ABA8</accession>
<evidence type="ECO:0000313" key="2">
    <source>
        <dbReference type="EMBL" id="KAJ1923264.1"/>
    </source>
</evidence>
<evidence type="ECO:0008006" key="4">
    <source>
        <dbReference type="Google" id="ProtNLM"/>
    </source>
</evidence>
<feature type="chain" id="PRO_5040946393" description="Secreted protein" evidence="1">
    <location>
        <begin position="24"/>
        <end position="136"/>
    </location>
</feature>
<organism evidence="2 3">
    <name type="scientific">Tieghemiomyces parasiticus</name>
    <dbReference type="NCBI Taxonomy" id="78921"/>
    <lineage>
        <taxon>Eukaryota</taxon>
        <taxon>Fungi</taxon>
        <taxon>Fungi incertae sedis</taxon>
        <taxon>Zoopagomycota</taxon>
        <taxon>Kickxellomycotina</taxon>
        <taxon>Dimargaritomycetes</taxon>
        <taxon>Dimargaritales</taxon>
        <taxon>Dimargaritaceae</taxon>
        <taxon>Tieghemiomyces</taxon>
    </lineage>
</organism>
<keyword evidence="1" id="KW-0732">Signal</keyword>